<protein>
    <submittedName>
        <fullName evidence="7">RNA polymerase sigma factor</fullName>
    </submittedName>
</protein>
<dbReference type="InterPro" id="IPR039425">
    <property type="entry name" value="RNA_pol_sigma-70-like"/>
</dbReference>
<feature type="domain" description="RNA polymerase sigma-70 region 2" evidence="5">
    <location>
        <begin position="15"/>
        <end position="82"/>
    </location>
</feature>
<evidence type="ECO:0000256" key="2">
    <source>
        <dbReference type="ARBA" id="ARBA00023015"/>
    </source>
</evidence>
<dbReference type="InterPro" id="IPR013324">
    <property type="entry name" value="RNA_pol_sigma_r3/r4-like"/>
</dbReference>
<evidence type="ECO:0000313" key="7">
    <source>
        <dbReference type="EMBL" id="AYN69570.1"/>
    </source>
</evidence>
<evidence type="ECO:0000256" key="3">
    <source>
        <dbReference type="ARBA" id="ARBA00023082"/>
    </source>
</evidence>
<evidence type="ECO:0000256" key="4">
    <source>
        <dbReference type="ARBA" id="ARBA00023163"/>
    </source>
</evidence>
<keyword evidence="3" id="KW-0731">Sigma factor</keyword>
<dbReference type="KEGG" id="emar:D1013_02175"/>
<evidence type="ECO:0000256" key="1">
    <source>
        <dbReference type="ARBA" id="ARBA00010641"/>
    </source>
</evidence>
<evidence type="ECO:0000259" key="5">
    <source>
        <dbReference type="Pfam" id="PF04542"/>
    </source>
</evidence>
<dbReference type="InterPro" id="IPR036388">
    <property type="entry name" value="WH-like_DNA-bd_sf"/>
</dbReference>
<dbReference type="GO" id="GO:0016987">
    <property type="term" value="F:sigma factor activity"/>
    <property type="evidence" value="ECO:0007669"/>
    <property type="project" value="UniProtKB-KW"/>
</dbReference>
<dbReference type="PANTHER" id="PTHR43133">
    <property type="entry name" value="RNA POLYMERASE ECF-TYPE SIGMA FACTO"/>
    <property type="match status" value="1"/>
</dbReference>
<keyword evidence="4" id="KW-0804">Transcription</keyword>
<proteinExistence type="inferred from homology"/>
<dbReference type="GO" id="GO:0003677">
    <property type="term" value="F:DNA binding"/>
    <property type="evidence" value="ECO:0007669"/>
    <property type="project" value="InterPro"/>
</dbReference>
<evidence type="ECO:0000313" key="8">
    <source>
        <dbReference type="Proteomes" id="UP000276309"/>
    </source>
</evidence>
<dbReference type="InterPro" id="IPR013325">
    <property type="entry name" value="RNA_pol_sigma_r2"/>
</dbReference>
<dbReference type="InterPro" id="IPR013249">
    <property type="entry name" value="RNA_pol_sigma70_r4_t2"/>
</dbReference>
<dbReference type="InterPro" id="IPR007627">
    <property type="entry name" value="RNA_pol_sigma70_r2"/>
</dbReference>
<evidence type="ECO:0000259" key="6">
    <source>
        <dbReference type="Pfam" id="PF08281"/>
    </source>
</evidence>
<sequence length="180" mass="21002">MSTEVDSYNKLTTFFSEEYRSLRAYAQSRIDNTTDRDAEDIVQDVALNIFSRADSSVPIENIAGFVYRSIRNKIVDIMRTRKISLEDEDEAERQLNQLGEELYGESDELFSEEMTSDLKKAIQELKEPYRDIIIAIDFEDYSYREIAAQTGIPEGTLMSRRHRALSLLYRALENKKNRTY</sequence>
<accession>A0A3G2LBD6</accession>
<dbReference type="Pfam" id="PF04542">
    <property type="entry name" value="Sigma70_r2"/>
    <property type="match status" value="1"/>
</dbReference>
<dbReference type="EMBL" id="CP032050">
    <property type="protein sequence ID" value="AYN69570.1"/>
    <property type="molecule type" value="Genomic_DNA"/>
</dbReference>
<dbReference type="PANTHER" id="PTHR43133:SF46">
    <property type="entry name" value="RNA POLYMERASE SIGMA-70 FACTOR ECF SUBFAMILY"/>
    <property type="match status" value="1"/>
</dbReference>
<keyword evidence="8" id="KW-1185">Reference proteome</keyword>
<dbReference type="Pfam" id="PF08281">
    <property type="entry name" value="Sigma70_r4_2"/>
    <property type="match status" value="1"/>
</dbReference>
<organism evidence="7 8">
    <name type="scientific">Euzebyella marina</name>
    <dbReference type="NCBI Taxonomy" id="1761453"/>
    <lineage>
        <taxon>Bacteria</taxon>
        <taxon>Pseudomonadati</taxon>
        <taxon>Bacteroidota</taxon>
        <taxon>Flavobacteriia</taxon>
        <taxon>Flavobacteriales</taxon>
        <taxon>Flavobacteriaceae</taxon>
        <taxon>Euzebyella</taxon>
    </lineage>
</organism>
<name>A0A3G2LBD6_9FLAO</name>
<dbReference type="SUPFAM" id="SSF88946">
    <property type="entry name" value="Sigma2 domain of RNA polymerase sigma factors"/>
    <property type="match status" value="1"/>
</dbReference>
<dbReference type="InterPro" id="IPR014284">
    <property type="entry name" value="RNA_pol_sigma-70_dom"/>
</dbReference>
<gene>
    <name evidence="7" type="ORF">D1013_02175</name>
</gene>
<dbReference type="SUPFAM" id="SSF88659">
    <property type="entry name" value="Sigma3 and sigma4 domains of RNA polymerase sigma factors"/>
    <property type="match status" value="1"/>
</dbReference>
<dbReference type="CDD" id="cd06171">
    <property type="entry name" value="Sigma70_r4"/>
    <property type="match status" value="1"/>
</dbReference>
<dbReference type="Gene3D" id="1.10.1740.10">
    <property type="match status" value="1"/>
</dbReference>
<reference evidence="7 8" key="1">
    <citation type="submission" date="2018-08" db="EMBL/GenBank/DDBJ databases">
        <title>The reduced genetic potential of extracellular carbohydrate catabolism in Euzebyella marina RN62, a Flavobacteriia bacterium isolated from the hadal water.</title>
        <authorList>
            <person name="Xue C."/>
        </authorList>
    </citation>
    <scope>NUCLEOTIDE SEQUENCE [LARGE SCALE GENOMIC DNA]</scope>
    <source>
        <strain evidence="7 8">RN62</strain>
    </source>
</reference>
<dbReference type="RefSeq" id="WP_121850561.1">
    <property type="nucleotide sequence ID" value="NZ_CP032050.1"/>
</dbReference>
<keyword evidence="2" id="KW-0805">Transcription regulation</keyword>
<comment type="similarity">
    <text evidence="1">Belongs to the sigma-70 factor family. ECF subfamily.</text>
</comment>
<dbReference type="AlphaFoldDB" id="A0A3G2LBD6"/>
<feature type="domain" description="RNA polymerase sigma factor 70 region 4 type 2" evidence="6">
    <location>
        <begin position="118"/>
        <end position="167"/>
    </location>
</feature>
<dbReference type="OrthoDB" id="9803470at2"/>
<dbReference type="Gene3D" id="1.10.10.10">
    <property type="entry name" value="Winged helix-like DNA-binding domain superfamily/Winged helix DNA-binding domain"/>
    <property type="match status" value="1"/>
</dbReference>
<dbReference type="GO" id="GO:0006352">
    <property type="term" value="P:DNA-templated transcription initiation"/>
    <property type="evidence" value="ECO:0007669"/>
    <property type="project" value="InterPro"/>
</dbReference>
<dbReference type="Proteomes" id="UP000276309">
    <property type="component" value="Chromosome"/>
</dbReference>
<dbReference type="NCBIfam" id="TIGR02937">
    <property type="entry name" value="sigma70-ECF"/>
    <property type="match status" value="1"/>
</dbReference>